<dbReference type="InterPro" id="IPR014145">
    <property type="entry name" value="LigD_pol_dom"/>
</dbReference>
<evidence type="ECO:0000256" key="1">
    <source>
        <dbReference type="SAM" id="MobiDB-lite"/>
    </source>
</evidence>
<feature type="non-terminal residue" evidence="3">
    <location>
        <position position="108"/>
    </location>
</feature>
<proteinExistence type="predicted"/>
<feature type="compositionally biased region" description="Pro residues" evidence="1">
    <location>
        <begin position="71"/>
        <end position="83"/>
    </location>
</feature>
<comment type="caution">
    <text evidence="3">The sequence shown here is derived from an EMBL/GenBank/DDBJ whole genome shotgun (WGS) entry which is preliminary data.</text>
</comment>
<dbReference type="Pfam" id="PF21686">
    <property type="entry name" value="LigD_Prim-Pol"/>
    <property type="match status" value="1"/>
</dbReference>
<dbReference type="EC" id="6.5.1.1" evidence="3"/>
<sequence>SLRGRSHPTVAAPRTWQELAATDLRHLDHTEVLERVARHGDPMAELGRGGRTAAVRDRLEVYRAKRDPGRTPEPVPEGPPPPVAEQVFVIQEHHARRLHYDLRLSHEG</sequence>
<feature type="non-terminal residue" evidence="3">
    <location>
        <position position="1"/>
    </location>
</feature>
<organism evidence="3 4">
    <name type="scientific">Georgenia halotolerans</name>
    <dbReference type="NCBI Taxonomy" id="3028317"/>
    <lineage>
        <taxon>Bacteria</taxon>
        <taxon>Bacillati</taxon>
        <taxon>Actinomycetota</taxon>
        <taxon>Actinomycetes</taxon>
        <taxon>Micrococcales</taxon>
        <taxon>Bogoriellaceae</taxon>
        <taxon>Georgenia</taxon>
    </lineage>
</organism>
<dbReference type="GO" id="GO:0003910">
    <property type="term" value="F:DNA ligase (ATP) activity"/>
    <property type="evidence" value="ECO:0007669"/>
    <property type="project" value="UniProtKB-EC"/>
</dbReference>
<feature type="domain" description="DNA ligase D polymerase" evidence="2">
    <location>
        <begin position="1"/>
        <end position="43"/>
    </location>
</feature>
<feature type="region of interest" description="Disordered" evidence="1">
    <location>
        <begin position="64"/>
        <end position="83"/>
    </location>
</feature>
<accession>A0ABT5TS97</accession>
<dbReference type="Proteomes" id="UP001165561">
    <property type="component" value="Unassembled WGS sequence"/>
</dbReference>
<dbReference type="Gene3D" id="3.90.920.10">
    <property type="entry name" value="DNA primase, PRIM domain"/>
    <property type="match status" value="1"/>
</dbReference>
<protein>
    <submittedName>
        <fullName evidence="3">ATP-dependent DNA ligase</fullName>
        <ecNumber evidence="3">6.5.1.1</ecNumber>
    </submittedName>
</protein>
<evidence type="ECO:0000313" key="3">
    <source>
        <dbReference type="EMBL" id="MDD9204934.1"/>
    </source>
</evidence>
<name>A0ABT5TS97_9MICO</name>
<evidence type="ECO:0000313" key="4">
    <source>
        <dbReference type="Proteomes" id="UP001165561"/>
    </source>
</evidence>
<dbReference type="EMBL" id="JARACI010000107">
    <property type="protein sequence ID" value="MDD9204934.1"/>
    <property type="molecule type" value="Genomic_DNA"/>
</dbReference>
<gene>
    <name evidence="3" type="ORF">PU560_00475</name>
</gene>
<keyword evidence="4" id="KW-1185">Reference proteome</keyword>
<evidence type="ECO:0000259" key="2">
    <source>
        <dbReference type="Pfam" id="PF21686"/>
    </source>
</evidence>
<reference evidence="3" key="1">
    <citation type="submission" date="2023-02" db="EMBL/GenBank/DDBJ databases">
        <title>Georgenia sp.10Sc9-8, isolated from a soil sample collected from the Taklamakan desert.</title>
        <authorList>
            <person name="Liu S."/>
        </authorList>
    </citation>
    <scope>NUCLEOTIDE SEQUENCE</scope>
    <source>
        <strain evidence="3">10Sc9-8</strain>
    </source>
</reference>
<keyword evidence="3" id="KW-0436">Ligase</keyword>